<dbReference type="OrthoDB" id="8617719at2"/>
<protein>
    <recommendedName>
        <fullName evidence="3">TIGR02646 family protein</fullName>
    </recommendedName>
</protein>
<evidence type="ECO:0008006" key="3">
    <source>
        <dbReference type="Google" id="ProtNLM"/>
    </source>
</evidence>
<gene>
    <name evidence="1" type="ORF">PS833_01047</name>
</gene>
<dbReference type="Proteomes" id="UP000409037">
    <property type="component" value="Unassembled WGS sequence"/>
</dbReference>
<dbReference type="EMBL" id="CABVHU010000002">
    <property type="protein sequence ID" value="VVN80645.1"/>
    <property type="molecule type" value="Genomic_DNA"/>
</dbReference>
<proteinExistence type="predicted"/>
<dbReference type="RefSeq" id="WP_150796944.1">
    <property type="nucleotide sequence ID" value="NZ_CABVHU010000002.1"/>
</dbReference>
<dbReference type="NCBIfam" id="TIGR02646">
    <property type="entry name" value="retron system putative HNH endonuclease"/>
    <property type="match status" value="1"/>
</dbReference>
<name>A0A5E7U6Y3_PSEFL</name>
<organism evidence="1 2">
    <name type="scientific">Pseudomonas fluorescens</name>
    <dbReference type="NCBI Taxonomy" id="294"/>
    <lineage>
        <taxon>Bacteria</taxon>
        <taxon>Pseudomonadati</taxon>
        <taxon>Pseudomonadota</taxon>
        <taxon>Gammaproteobacteria</taxon>
        <taxon>Pseudomonadales</taxon>
        <taxon>Pseudomonadaceae</taxon>
        <taxon>Pseudomonas</taxon>
    </lineage>
</organism>
<evidence type="ECO:0000313" key="2">
    <source>
        <dbReference type="Proteomes" id="UP000409037"/>
    </source>
</evidence>
<dbReference type="AlphaFoldDB" id="A0A5E7U6Y3"/>
<sequence length="214" mass="24987">MKRVFKGTEPASFTEWKNSANAEWSPTYPTLQNPQKRELHNSLLLEQGFFCCYCGRETDAESSHIEHFKPQEHYEELALEYQNLHASCLRETKPGNPLHCGHRKGNWFDEAHYISPMDAQCELRFRYLRTGEIQPTNSDDLPATKMIEVLALDIAYLNHRRQNIIRRLFDHDFITQASDEELTRLVAAIRSAEIHDQKAFDHVIARYAEQLLGR</sequence>
<dbReference type="InterPro" id="IPR013467">
    <property type="entry name" value="HNH78-like"/>
</dbReference>
<evidence type="ECO:0000313" key="1">
    <source>
        <dbReference type="EMBL" id="VVN80645.1"/>
    </source>
</evidence>
<accession>A0A5E7U6Y3</accession>
<reference evidence="1 2" key="1">
    <citation type="submission" date="2019-09" db="EMBL/GenBank/DDBJ databases">
        <authorList>
            <person name="Chandra G."/>
            <person name="Truman W A."/>
        </authorList>
    </citation>
    <scope>NUCLEOTIDE SEQUENCE [LARGE SCALE GENOMIC DNA]</scope>
    <source>
        <strain evidence="1">PS833</strain>
    </source>
</reference>
<dbReference type="Gene3D" id="1.10.30.50">
    <property type="match status" value="1"/>
</dbReference>